<keyword evidence="4" id="KW-0238">DNA-binding</keyword>
<comment type="caution">
    <text evidence="9">The sequence shown here is derived from an EMBL/GenBank/DDBJ whole genome shotgun (WGS) entry which is preliminary data.</text>
</comment>
<dbReference type="GO" id="GO:0000156">
    <property type="term" value="F:phosphorelay response regulator activity"/>
    <property type="evidence" value="ECO:0007669"/>
    <property type="project" value="TreeGrafter"/>
</dbReference>
<evidence type="ECO:0000313" key="9">
    <source>
        <dbReference type="EMBL" id="KAA5536967.1"/>
    </source>
</evidence>
<dbReference type="GO" id="GO:0006355">
    <property type="term" value="P:regulation of DNA-templated transcription"/>
    <property type="evidence" value="ECO:0007669"/>
    <property type="project" value="TreeGrafter"/>
</dbReference>
<dbReference type="SMART" id="SM00448">
    <property type="entry name" value="REC"/>
    <property type="match status" value="1"/>
</dbReference>
<dbReference type="PROSITE" id="PS50110">
    <property type="entry name" value="RESPONSE_REGULATORY"/>
    <property type="match status" value="1"/>
</dbReference>
<dbReference type="PANTHER" id="PTHR48111">
    <property type="entry name" value="REGULATOR OF RPOS"/>
    <property type="match status" value="1"/>
</dbReference>
<dbReference type="EMBL" id="VWSH01000001">
    <property type="protein sequence ID" value="KAA5536967.1"/>
    <property type="molecule type" value="Genomic_DNA"/>
</dbReference>
<sequence length="168" mass="19207">MANDSKRYLFLVDDEPIQNEMLKDYLNERFLYEIKVFDNGEDAMQSMHLNPEIVVLDYHLSSQHKDAKNGVEILKAMKDKHPETQIIVLSGQDKIDVAVDTMKYGAYDYVVKGESAFSRIENLINNASELHKMKVINKGQKNTITLLSTVIGLIILAAVYFLVIKPRM</sequence>
<evidence type="ECO:0000256" key="6">
    <source>
        <dbReference type="PROSITE-ProRule" id="PRU00169"/>
    </source>
</evidence>
<keyword evidence="1 6" id="KW-0597">Phosphoprotein</keyword>
<accession>A0A5M6CPE4</accession>
<evidence type="ECO:0000256" key="1">
    <source>
        <dbReference type="ARBA" id="ARBA00022553"/>
    </source>
</evidence>
<evidence type="ECO:0000256" key="3">
    <source>
        <dbReference type="ARBA" id="ARBA00023015"/>
    </source>
</evidence>
<evidence type="ECO:0000313" key="10">
    <source>
        <dbReference type="Proteomes" id="UP000323632"/>
    </source>
</evidence>
<dbReference type="PANTHER" id="PTHR48111:SF1">
    <property type="entry name" value="TWO-COMPONENT RESPONSE REGULATOR ORR33"/>
    <property type="match status" value="1"/>
</dbReference>
<dbReference type="Proteomes" id="UP000323632">
    <property type="component" value="Unassembled WGS sequence"/>
</dbReference>
<keyword evidence="2" id="KW-0902">Two-component regulatory system</keyword>
<dbReference type="GO" id="GO:0032993">
    <property type="term" value="C:protein-DNA complex"/>
    <property type="evidence" value="ECO:0007669"/>
    <property type="project" value="TreeGrafter"/>
</dbReference>
<protein>
    <submittedName>
        <fullName evidence="9">Response regulator</fullName>
    </submittedName>
</protein>
<dbReference type="InterPro" id="IPR001789">
    <property type="entry name" value="Sig_transdc_resp-reg_receiver"/>
</dbReference>
<evidence type="ECO:0000256" key="5">
    <source>
        <dbReference type="ARBA" id="ARBA00023163"/>
    </source>
</evidence>
<dbReference type="InterPro" id="IPR011006">
    <property type="entry name" value="CheY-like_superfamily"/>
</dbReference>
<evidence type="ECO:0000256" key="2">
    <source>
        <dbReference type="ARBA" id="ARBA00023012"/>
    </source>
</evidence>
<dbReference type="AlphaFoldDB" id="A0A5M6CPE4"/>
<evidence type="ECO:0000256" key="7">
    <source>
        <dbReference type="SAM" id="Phobius"/>
    </source>
</evidence>
<evidence type="ECO:0000256" key="4">
    <source>
        <dbReference type="ARBA" id="ARBA00023125"/>
    </source>
</evidence>
<dbReference type="Gene3D" id="3.40.50.2300">
    <property type="match status" value="1"/>
</dbReference>
<dbReference type="InterPro" id="IPR039420">
    <property type="entry name" value="WalR-like"/>
</dbReference>
<feature type="transmembrane region" description="Helical" evidence="7">
    <location>
        <begin position="143"/>
        <end position="163"/>
    </location>
</feature>
<dbReference type="SUPFAM" id="SSF52172">
    <property type="entry name" value="CheY-like"/>
    <property type="match status" value="1"/>
</dbReference>
<keyword evidence="7" id="KW-0812">Transmembrane</keyword>
<reference evidence="9 10" key="1">
    <citation type="submission" date="2019-09" db="EMBL/GenBank/DDBJ databases">
        <title>Genome sequence and assembly of Taibaiella sp.</title>
        <authorList>
            <person name="Chhetri G."/>
        </authorList>
    </citation>
    <scope>NUCLEOTIDE SEQUENCE [LARGE SCALE GENOMIC DNA]</scope>
    <source>
        <strain evidence="9 10">KVB11</strain>
    </source>
</reference>
<keyword evidence="5" id="KW-0804">Transcription</keyword>
<dbReference type="GO" id="GO:0005829">
    <property type="term" value="C:cytosol"/>
    <property type="evidence" value="ECO:0007669"/>
    <property type="project" value="TreeGrafter"/>
</dbReference>
<keyword evidence="7" id="KW-1133">Transmembrane helix</keyword>
<feature type="modified residue" description="4-aspartylphosphate" evidence="6">
    <location>
        <position position="57"/>
    </location>
</feature>
<name>A0A5M6CPE4_9BACT</name>
<feature type="domain" description="Response regulatory" evidence="8">
    <location>
        <begin position="8"/>
        <end position="127"/>
    </location>
</feature>
<gene>
    <name evidence="9" type="ORF">F0919_04655</name>
</gene>
<keyword evidence="7" id="KW-0472">Membrane</keyword>
<proteinExistence type="predicted"/>
<dbReference type="Pfam" id="PF00072">
    <property type="entry name" value="Response_reg"/>
    <property type="match status" value="1"/>
</dbReference>
<keyword evidence="3" id="KW-0805">Transcription regulation</keyword>
<keyword evidence="10" id="KW-1185">Reference proteome</keyword>
<evidence type="ECO:0000259" key="8">
    <source>
        <dbReference type="PROSITE" id="PS50110"/>
    </source>
</evidence>
<organism evidence="9 10">
    <name type="scientific">Taibaiella lutea</name>
    <dbReference type="NCBI Taxonomy" id="2608001"/>
    <lineage>
        <taxon>Bacteria</taxon>
        <taxon>Pseudomonadati</taxon>
        <taxon>Bacteroidota</taxon>
        <taxon>Chitinophagia</taxon>
        <taxon>Chitinophagales</taxon>
        <taxon>Chitinophagaceae</taxon>
        <taxon>Taibaiella</taxon>
    </lineage>
</organism>
<dbReference type="GO" id="GO:0000976">
    <property type="term" value="F:transcription cis-regulatory region binding"/>
    <property type="evidence" value="ECO:0007669"/>
    <property type="project" value="TreeGrafter"/>
</dbReference>
<dbReference type="RefSeq" id="WP_150031544.1">
    <property type="nucleotide sequence ID" value="NZ_VWSH01000001.1"/>
</dbReference>